<protein>
    <submittedName>
        <fullName evidence="1">Uncharacterized protein</fullName>
    </submittedName>
</protein>
<dbReference type="RefSeq" id="WP_067335238.1">
    <property type="nucleotide sequence ID" value="NZ_LZNA01000017.1"/>
</dbReference>
<reference evidence="1 2" key="1">
    <citation type="submission" date="2016-06" db="EMBL/GenBank/DDBJ databases">
        <title>Draft genome of Moraxella atlantae CCUG 59586.</title>
        <authorList>
            <person name="Salva-Serra F."/>
            <person name="Engstrom-Jakobsson H."/>
            <person name="Thorell K."/>
            <person name="Gonzales-Siles L."/>
            <person name="Karlsson R."/>
            <person name="Boulund F."/>
            <person name="Engstrand L."/>
            <person name="Kristiansson E."/>
            <person name="Moore E."/>
        </authorList>
    </citation>
    <scope>NUCLEOTIDE SEQUENCE [LARGE SCALE GENOMIC DNA]</scope>
    <source>
        <strain evidence="1 2">CCUG 59586</strain>
    </source>
</reference>
<accession>A0A1B8QJQ7</accession>
<evidence type="ECO:0000313" key="1">
    <source>
        <dbReference type="EMBL" id="OBX83665.1"/>
    </source>
</evidence>
<evidence type="ECO:0000313" key="2">
    <source>
        <dbReference type="Proteomes" id="UP000092616"/>
    </source>
</evidence>
<proteinExistence type="predicted"/>
<dbReference type="AlphaFoldDB" id="A0A1B8QJQ7"/>
<name>A0A1B8QJQ7_9GAMM</name>
<dbReference type="EMBL" id="LZNA01000017">
    <property type="protein sequence ID" value="OBX83665.1"/>
    <property type="molecule type" value="Genomic_DNA"/>
</dbReference>
<organism evidence="1 2">
    <name type="scientific">Faucicola atlantae</name>
    <dbReference type="NCBI Taxonomy" id="34059"/>
    <lineage>
        <taxon>Bacteria</taxon>
        <taxon>Pseudomonadati</taxon>
        <taxon>Pseudomonadota</taxon>
        <taxon>Gammaproteobacteria</taxon>
        <taxon>Moraxellales</taxon>
        <taxon>Moraxellaceae</taxon>
        <taxon>Faucicola</taxon>
    </lineage>
</organism>
<comment type="caution">
    <text evidence="1">The sequence shown here is derived from an EMBL/GenBank/DDBJ whole genome shotgun (WGS) entry which is preliminary data.</text>
</comment>
<sequence length="135" mass="15002">MLENNGIVKKSSQHYRIIDMLRLLDLLQNQTRWQDLPHNDSFAVGGKVLIKSTNIASSNVAAMYLGLTSYLANNNDIVTTSAQINAVIPKIALLFTTQGYMVDSSATLFEDYLTKDLDDSPLVMIYEAQFLVQAA</sequence>
<keyword evidence="2" id="KW-1185">Reference proteome</keyword>
<gene>
    <name evidence="1" type="ORF">A9306_05225</name>
</gene>
<dbReference type="Proteomes" id="UP000092616">
    <property type="component" value="Unassembled WGS sequence"/>
</dbReference>